<accession>A0A0E0I8T1</accession>
<dbReference type="Proteomes" id="UP000006591">
    <property type="component" value="Chromosome 8"/>
</dbReference>
<organism evidence="2">
    <name type="scientific">Oryza nivara</name>
    <name type="common">Indian wild rice</name>
    <name type="synonym">Oryza sativa f. spontanea</name>
    <dbReference type="NCBI Taxonomy" id="4536"/>
    <lineage>
        <taxon>Eukaryota</taxon>
        <taxon>Viridiplantae</taxon>
        <taxon>Streptophyta</taxon>
        <taxon>Embryophyta</taxon>
        <taxon>Tracheophyta</taxon>
        <taxon>Spermatophyta</taxon>
        <taxon>Magnoliopsida</taxon>
        <taxon>Liliopsida</taxon>
        <taxon>Poales</taxon>
        <taxon>Poaceae</taxon>
        <taxon>BOP clade</taxon>
        <taxon>Oryzoideae</taxon>
        <taxon>Oryzeae</taxon>
        <taxon>Oryzinae</taxon>
        <taxon>Oryza</taxon>
    </lineage>
</organism>
<feature type="compositionally biased region" description="Low complexity" evidence="1">
    <location>
        <begin position="53"/>
        <end position="64"/>
    </location>
</feature>
<dbReference type="AlphaFoldDB" id="A0A0E0I8T1"/>
<dbReference type="HOGENOM" id="CLU_925534_0_0_1"/>
<keyword evidence="3" id="KW-1185">Reference proteome</keyword>
<dbReference type="EnsemblPlants" id="ONIVA08G07420.2">
    <property type="protein sequence ID" value="ONIVA08G07420.2"/>
    <property type="gene ID" value="ONIVA08G07420"/>
</dbReference>
<reference evidence="2" key="1">
    <citation type="submission" date="2015-04" db="UniProtKB">
        <authorList>
            <consortium name="EnsemblPlants"/>
        </authorList>
    </citation>
    <scope>IDENTIFICATION</scope>
    <source>
        <strain evidence="2">SL10</strain>
    </source>
</reference>
<feature type="compositionally biased region" description="Polar residues" evidence="1">
    <location>
        <begin position="1"/>
        <end position="10"/>
    </location>
</feature>
<reference evidence="2" key="2">
    <citation type="submission" date="2018-04" db="EMBL/GenBank/DDBJ databases">
        <title>OnivRS2 (Oryza nivara Reference Sequence Version 2).</title>
        <authorList>
            <person name="Zhang J."/>
            <person name="Kudrna D."/>
            <person name="Lee S."/>
            <person name="Talag J."/>
            <person name="Rajasekar S."/>
            <person name="Welchert J."/>
            <person name="Hsing Y.-I."/>
            <person name="Wing R.A."/>
        </authorList>
    </citation>
    <scope>NUCLEOTIDE SEQUENCE [LARGE SCALE GENOMIC DNA]</scope>
    <source>
        <strain evidence="2">SL10</strain>
    </source>
</reference>
<feature type="compositionally biased region" description="Low complexity" evidence="1">
    <location>
        <begin position="17"/>
        <end position="44"/>
    </location>
</feature>
<evidence type="ECO:0000313" key="3">
    <source>
        <dbReference type="Proteomes" id="UP000006591"/>
    </source>
</evidence>
<protein>
    <submittedName>
        <fullName evidence="2">Uncharacterized protein</fullName>
    </submittedName>
</protein>
<evidence type="ECO:0000256" key="1">
    <source>
        <dbReference type="SAM" id="MobiDB-lite"/>
    </source>
</evidence>
<dbReference type="Gramene" id="ONIVA08G07420.2">
    <property type="protein sequence ID" value="ONIVA08G07420.2"/>
    <property type="gene ID" value="ONIVA08G07420"/>
</dbReference>
<proteinExistence type="predicted"/>
<name>A0A0E0I8T1_ORYNI</name>
<evidence type="ECO:0000313" key="2">
    <source>
        <dbReference type="EnsemblPlants" id="ONIVA08G07420.2"/>
    </source>
</evidence>
<sequence length="301" mass="32655">MCKSNAQDHPSQPHPPLRALSLALTRRRPSPTARRSPTLISPSHAAPPPSSPPSTAAAPPSSHPSSRRHRSPPPARPQPIPITVVASVVVQDSRRRHRSPPTDHPPPIPARIHVAADAFRRLVAADTFRLDLLLDATDPRRRLALNRSPSPPSSRRLALAIVSPQGIADGVYLAKDYIHVIAWVSTSLISFARNSIGKPRQSGPPTRRQDSIPCLVDLLRRRAAGSCIDTLRPRSLPRSSPHCRINVDVARLASLLSGTSYLRQRVAVSSIKALLSPLLEAPPPFLLDNAVRVDAADIKDL</sequence>
<feature type="region of interest" description="Disordered" evidence="1">
    <location>
        <begin position="1"/>
        <end position="82"/>
    </location>
</feature>